<dbReference type="SUPFAM" id="SSF53474">
    <property type="entry name" value="alpha/beta-Hydrolases"/>
    <property type="match status" value="1"/>
</dbReference>
<dbReference type="Pfam" id="PF00450">
    <property type="entry name" value="Peptidase_S10"/>
    <property type="match status" value="1"/>
</dbReference>
<keyword evidence="9" id="KW-1185">Reference proteome</keyword>
<comment type="caution">
    <text evidence="8">The sequence shown here is derived from an EMBL/GenBank/DDBJ whole genome shotgun (WGS) entry which is preliminary data.</text>
</comment>
<evidence type="ECO:0000256" key="7">
    <source>
        <dbReference type="SAM" id="SignalP"/>
    </source>
</evidence>
<keyword evidence="7" id="KW-0732">Signal</keyword>
<evidence type="ECO:0000256" key="4">
    <source>
        <dbReference type="ARBA" id="ARBA00022801"/>
    </source>
</evidence>
<feature type="compositionally biased region" description="Basic residues" evidence="6">
    <location>
        <begin position="595"/>
        <end position="610"/>
    </location>
</feature>
<dbReference type="AlphaFoldDB" id="V5FQL9"/>
<dbReference type="HOGENOM" id="CLU_008523_10_3_1"/>
<dbReference type="EMBL" id="BAUL01000086">
    <property type="protein sequence ID" value="GAD94308.1"/>
    <property type="molecule type" value="Genomic_DNA"/>
</dbReference>
<keyword evidence="5" id="KW-0325">Glycoprotein</keyword>
<dbReference type="PANTHER" id="PTHR11802">
    <property type="entry name" value="SERINE PROTEASE FAMILY S10 SERINE CARBOXYPEPTIDASE"/>
    <property type="match status" value="1"/>
</dbReference>
<feature type="signal peptide" evidence="7">
    <location>
        <begin position="1"/>
        <end position="25"/>
    </location>
</feature>
<keyword evidence="2 8" id="KW-0121">Carboxypeptidase</keyword>
<dbReference type="GO" id="GO:0006508">
    <property type="term" value="P:proteolysis"/>
    <property type="evidence" value="ECO:0007669"/>
    <property type="project" value="UniProtKB-KW"/>
</dbReference>
<proteinExistence type="inferred from homology"/>
<comment type="similarity">
    <text evidence="1">Belongs to the peptidase S10 family.</text>
</comment>
<dbReference type="eggNOG" id="KOG1282">
    <property type="taxonomic scope" value="Eukaryota"/>
</dbReference>
<dbReference type="GO" id="GO:0000324">
    <property type="term" value="C:fungal-type vacuole"/>
    <property type="evidence" value="ECO:0007669"/>
    <property type="project" value="TreeGrafter"/>
</dbReference>
<dbReference type="MEROPS" id="S10.008"/>
<sequence>MATPTTRRPLSMLLLGAALLPAAYAQFVAPPTGFTATKGYLDIPVRYKQVPNGVCETDPKVKSFSGYVDVEENEHIFFWFFEARNEQPEKAPLTVWINGGPGSSSMIGLFQENGPCGIDSNGTVYNNPYSWSNASNMLYIDQPTQTGFSYSIPVPGYVDSNTGDIITLPNNTCPDYAKDSSCGTYSYPNVTLTANSTDAAAPNFYRALQGFMGAFPQYSRQKFHFTTESYGGHYGPVFNEYIEQQNQNLAPGAKEIKLESVMIGNGWYDPIIQYQAYYNFTVSTSSIRTFFFTPKKRDPNTDINLRQVSPGNTYDYLPYNASVSSLLYNNLYGPGNCLDQLLDCAARGINEVCSTADTFCANHVESIYDDYLGRDEYDFRELTPDPFPYEFYVDYLNTPAVQAAIGAYVNFTESSNAVWLAFSSTGDDGRRANTTQDVAALLAQDIAVVMYAGDADYNCNWLGGEAIAAEVHAPGFDEAGYTNISTADGVVHGQVRQAGKFAFVRVYESGHEVPFYQPELALAMFSRVISGRDVATGKHVVSSKGGYKTIGSEKSTYREGNGTVQWKVLDADTTYNTTLNGPNPTPTPAASAEGKKKKLQKRRFKPVAGI</sequence>
<evidence type="ECO:0000313" key="8">
    <source>
        <dbReference type="EMBL" id="GAD94308.1"/>
    </source>
</evidence>
<evidence type="ECO:0000256" key="1">
    <source>
        <dbReference type="ARBA" id="ARBA00009431"/>
    </source>
</evidence>
<dbReference type="Proteomes" id="UP000018001">
    <property type="component" value="Unassembled WGS sequence"/>
</dbReference>
<name>V5FQL9_BYSSN</name>
<dbReference type="OrthoDB" id="443318at2759"/>
<dbReference type="Gene3D" id="3.40.50.1820">
    <property type="entry name" value="alpha/beta hydrolase"/>
    <property type="match status" value="1"/>
</dbReference>
<dbReference type="GO" id="GO:0004185">
    <property type="term" value="F:serine-type carboxypeptidase activity"/>
    <property type="evidence" value="ECO:0007669"/>
    <property type="project" value="InterPro"/>
</dbReference>
<gene>
    <name evidence="8" type="ORF">PVAR5_2933</name>
</gene>
<dbReference type="PANTHER" id="PTHR11802:SF64">
    <property type="entry name" value="CARBOXYPEPTIDASE"/>
    <property type="match status" value="1"/>
</dbReference>
<feature type="region of interest" description="Disordered" evidence="6">
    <location>
        <begin position="576"/>
        <end position="610"/>
    </location>
</feature>
<feature type="chain" id="PRO_5004733313" evidence="7">
    <location>
        <begin position="26"/>
        <end position="610"/>
    </location>
</feature>
<dbReference type="InterPro" id="IPR001563">
    <property type="entry name" value="Peptidase_S10"/>
</dbReference>
<keyword evidence="3" id="KW-0645">Protease</keyword>
<dbReference type="PRINTS" id="PR00724">
    <property type="entry name" value="CRBOXYPTASEC"/>
</dbReference>
<dbReference type="InParanoid" id="V5FQL9"/>
<evidence type="ECO:0000256" key="6">
    <source>
        <dbReference type="SAM" id="MobiDB-lite"/>
    </source>
</evidence>
<protein>
    <submittedName>
        <fullName evidence="8">Serine carboxypeptidase</fullName>
    </submittedName>
</protein>
<dbReference type="InterPro" id="IPR029058">
    <property type="entry name" value="AB_hydrolase_fold"/>
</dbReference>
<evidence type="ECO:0000313" key="9">
    <source>
        <dbReference type="Proteomes" id="UP000018001"/>
    </source>
</evidence>
<evidence type="ECO:0000256" key="3">
    <source>
        <dbReference type="ARBA" id="ARBA00022670"/>
    </source>
</evidence>
<reference evidence="9" key="1">
    <citation type="journal article" date="2014" name="Genome Announc.">
        <title>Draft genome sequence of the formaldehyde-resistant fungus Byssochlamys spectabilis No. 5 (anamorph Paecilomyces variotii No. 5) (NBRC109023).</title>
        <authorList>
            <person name="Oka T."/>
            <person name="Ekino K."/>
            <person name="Fukuda K."/>
            <person name="Nomura Y."/>
        </authorList>
    </citation>
    <scope>NUCLEOTIDE SEQUENCE [LARGE SCALE GENOMIC DNA]</scope>
    <source>
        <strain evidence="9">No. 5 / NBRC 109023</strain>
    </source>
</reference>
<organism evidence="8 9">
    <name type="scientific">Byssochlamys spectabilis (strain No. 5 / NBRC 109023)</name>
    <name type="common">Paecilomyces variotii</name>
    <dbReference type="NCBI Taxonomy" id="1356009"/>
    <lineage>
        <taxon>Eukaryota</taxon>
        <taxon>Fungi</taxon>
        <taxon>Dikarya</taxon>
        <taxon>Ascomycota</taxon>
        <taxon>Pezizomycotina</taxon>
        <taxon>Eurotiomycetes</taxon>
        <taxon>Eurotiomycetidae</taxon>
        <taxon>Eurotiales</taxon>
        <taxon>Thermoascaceae</taxon>
        <taxon>Paecilomyces</taxon>
    </lineage>
</organism>
<evidence type="ECO:0000256" key="5">
    <source>
        <dbReference type="ARBA" id="ARBA00023180"/>
    </source>
</evidence>
<keyword evidence="4" id="KW-0378">Hydrolase</keyword>
<evidence type="ECO:0000256" key="2">
    <source>
        <dbReference type="ARBA" id="ARBA00022645"/>
    </source>
</evidence>
<accession>V5FQL9</accession>